<keyword evidence="4" id="KW-1185">Reference proteome</keyword>
<gene>
    <name evidence="3" type="ORF">HETSPECPRED_001144</name>
</gene>
<proteinExistence type="predicted"/>
<feature type="region of interest" description="Disordered" evidence="1">
    <location>
        <begin position="1"/>
        <end position="29"/>
    </location>
</feature>
<evidence type="ECO:0000313" key="3">
    <source>
        <dbReference type="EMBL" id="CAF9938648.1"/>
    </source>
</evidence>
<evidence type="ECO:0000259" key="2">
    <source>
        <dbReference type="PROSITE" id="PS50076"/>
    </source>
</evidence>
<organism evidence="3 4">
    <name type="scientific">Heterodermia speciosa</name>
    <dbReference type="NCBI Taxonomy" id="116794"/>
    <lineage>
        <taxon>Eukaryota</taxon>
        <taxon>Fungi</taxon>
        <taxon>Dikarya</taxon>
        <taxon>Ascomycota</taxon>
        <taxon>Pezizomycotina</taxon>
        <taxon>Lecanoromycetes</taxon>
        <taxon>OSLEUM clade</taxon>
        <taxon>Lecanoromycetidae</taxon>
        <taxon>Caliciales</taxon>
        <taxon>Physciaceae</taxon>
        <taxon>Heterodermia</taxon>
    </lineage>
</organism>
<dbReference type="CDD" id="cd06257">
    <property type="entry name" value="DnaJ"/>
    <property type="match status" value="1"/>
</dbReference>
<accession>A0A8H3J0Z6</accession>
<dbReference type="Proteomes" id="UP000664521">
    <property type="component" value="Unassembled WGS sequence"/>
</dbReference>
<name>A0A8H3J0Z6_9LECA</name>
<evidence type="ECO:0000256" key="1">
    <source>
        <dbReference type="SAM" id="MobiDB-lite"/>
    </source>
</evidence>
<dbReference type="Gene3D" id="1.10.287.110">
    <property type="entry name" value="DnaJ domain"/>
    <property type="match status" value="1"/>
</dbReference>
<dbReference type="InterPro" id="IPR001623">
    <property type="entry name" value="DnaJ_domain"/>
</dbReference>
<dbReference type="SMART" id="SM00271">
    <property type="entry name" value="DnaJ"/>
    <property type="match status" value="1"/>
</dbReference>
<dbReference type="AlphaFoldDB" id="A0A8H3J0Z6"/>
<dbReference type="Pfam" id="PF00226">
    <property type="entry name" value="DnaJ"/>
    <property type="match status" value="1"/>
</dbReference>
<feature type="domain" description="J" evidence="2">
    <location>
        <begin position="281"/>
        <end position="353"/>
    </location>
</feature>
<dbReference type="OrthoDB" id="10250354at2759"/>
<feature type="compositionally biased region" description="Basic and acidic residues" evidence="1">
    <location>
        <begin position="20"/>
        <end position="29"/>
    </location>
</feature>
<sequence length="358" mass="43074">MAMPHAKKLRKEQQKQQSKARKEADSRKEAPYLNSDGLECVNCGRRFKNLSRCAIHEVWCINDRKCAQCPDDNTKYATDRALHRHWDFYHKFLGCSFCEARAFSQDREQHERECHPKEFQAREYRRQHANELQKCSFCRVKLFPQDKEQHERDSHPMEFHDREMKRKYLRNCSFCQAKVFPWERKQHEFESHPIEFQAREQGQNDDGLHQCHFCKTRLFPEDVNKHERHKHPMEYEYKQQHRRGKKPEYEYKEQHHRDKKPSSSESGRTHQKVVRTAPMPDHYKTLGIARDAPAEEIERAARKMRINCHPDKLKRKGTTPEEDSQIDEHAKTVGWAADILCNKVSKEKYDRQWDAFQT</sequence>
<dbReference type="PROSITE" id="PS50076">
    <property type="entry name" value="DNAJ_2"/>
    <property type="match status" value="1"/>
</dbReference>
<evidence type="ECO:0000313" key="4">
    <source>
        <dbReference type="Proteomes" id="UP000664521"/>
    </source>
</evidence>
<dbReference type="InterPro" id="IPR036869">
    <property type="entry name" value="J_dom_sf"/>
</dbReference>
<protein>
    <recommendedName>
        <fullName evidence="2">J domain-containing protein</fullName>
    </recommendedName>
</protein>
<feature type="compositionally biased region" description="Basic residues" evidence="1">
    <location>
        <begin position="1"/>
        <end position="10"/>
    </location>
</feature>
<reference evidence="3" key="1">
    <citation type="submission" date="2021-03" db="EMBL/GenBank/DDBJ databases">
        <authorList>
            <person name="Tagirdzhanova G."/>
        </authorList>
    </citation>
    <scope>NUCLEOTIDE SEQUENCE</scope>
</reference>
<feature type="compositionally biased region" description="Basic and acidic residues" evidence="1">
    <location>
        <begin position="246"/>
        <end position="262"/>
    </location>
</feature>
<feature type="region of interest" description="Disordered" evidence="1">
    <location>
        <begin position="226"/>
        <end position="273"/>
    </location>
</feature>
<dbReference type="EMBL" id="CAJPDS010000116">
    <property type="protein sequence ID" value="CAF9938648.1"/>
    <property type="molecule type" value="Genomic_DNA"/>
</dbReference>
<comment type="caution">
    <text evidence="3">The sequence shown here is derived from an EMBL/GenBank/DDBJ whole genome shotgun (WGS) entry which is preliminary data.</text>
</comment>
<dbReference type="SUPFAM" id="SSF46565">
    <property type="entry name" value="Chaperone J-domain"/>
    <property type="match status" value="1"/>
</dbReference>